<sequence length="126" mass="14383">MRQFKGDDICKVGETAFFKLLPSKSMTFKREKCTGGKLSKERLTVLVRANMSGSDMLKLFVTGESKNPYSFKGITTMPVTYDSKSAVWMAQALFSKWLYTEDARFSQQKKKVVFRVDSYPGHKTVK</sequence>
<dbReference type="GO" id="GO:0005634">
    <property type="term" value="C:nucleus"/>
    <property type="evidence" value="ECO:0007669"/>
    <property type="project" value="TreeGrafter"/>
</dbReference>
<dbReference type="OrthoDB" id="6512965at2759"/>
<evidence type="ECO:0000313" key="2">
    <source>
        <dbReference type="EMBL" id="KAH9361444.1"/>
    </source>
</evidence>
<feature type="domain" description="DDE-1" evidence="1">
    <location>
        <begin position="40"/>
        <end position="125"/>
    </location>
</feature>
<evidence type="ECO:0000313" key="3">
    <source>
        <dbReference type="Proteomes" id="UP000821853"/>
    </source>
</evidence>
<gene>
    <name evidence="2" type="ORF">HPB48_003882</name>
</gene>
<name>A0A9J6FHS5_HAELO</name>
<dbReference type="AlphaFoldDB" id="A0A9J6FHS5"/>
<evidence type="ECO:0000259" key="1">
    <source>
        <dbReference type="Pfam" id="PF03184"/>
    </source>
</evidence>
<protein>
    <recommendedName>
        <fullName evidence="1">DDE-1 domain-containing protein</fullName>
    </recommendedName>
</protein>
<dbReference type="PANTHER" id="PTHR19303:SF73">
    <property type="entry name" value="PROTEIN PDC2"/>
    <property type="match status" value="1"/>
</dbReference>
<dbReference type="InterPro" id="IPR050863">
    <property type="entry name" value="CenT-Element_Derived"/>
</dbReference>
<dbReference type="EMBL" id="JABSTR010000001">
    <property type="protein sequence ID" value="KAH9361444.1"/>
    <property type="molecule type" value="Genomic_DNA"/>
</dbReference>
<dbReference type="GO" id="GO:0003677">
    <property type="term" value="F:DNA binding"/>
    <property type="evidence" value="ECO:0007669"/>
    <property type="project" value="TreeGrafter"/>
</dbReference>
<dbReference type="Pfam" id="PF03184">
    <property type="entry name" value="DDE_1"/>
    <property type="match status" value="1"/>
</dbReference>
<comment type="caution">
    <text evidence="2">The sequence shown here is derived from an EMBL/GenBank/DDBJ whole genome shotgun (WGS) entry which is preliminary data.</text>
</comment>
<keyword evidence="3" id="KW-1185">Reference proteome</keyword>
<dbReference type="PANTHER" id="PTHR19303">
    <property type="entry name" value="TRANSPOSON"/>
    <property type="match status" value="1"/>
</dbReference>
<dbReference type="InterPro" id="IPR004875">
    <property type="entry name" value="DDE_SF_endonuclease_dom"/>
</dbReference>
<dbReference type="VEuPathDB" id="VectorBase:HLOH_050831"/>
<organism evidence="2 3">
    <name type="scientific">Haemaphysalis longicornis</name>
    <name type="common">Bush tick</name>
    <dbReference type="NCBI Taxonomy" id="44386"/>
    <lineage>
        <taxon>Eukaryota</taxon>
        <taxon>Metazoa</taxon>
        <taxon>Ecdysozoa</taxon>
        <taxon>Arthropoda</taxon>
        <taxon>Chelicerata</taxon>
        <taxon>Arachnida</taxon>
        <taxon>Acari</taxon>
        <taxon>Parasitiformes</taxon>
        <taxon>Ixodida</taxon>
        <taxon>Ixodoidea</taxon>
        <taxon>Ixodidae</taxon>
        <taxon>Haemaphysalinae</taxon>
        <taxon>Haemaphysalis</taxon>
    </lineage>
</organism>
<accession>A0A9J6FHS5</accession>
<reference evidence="2 3" key="1">
    <citation type="journal article" date="2020" name="Cell">
        <title>Large-Scale Comparative Analyses of Tick Genomes Elucidate Their Genetic Diversity and Vector Capacities.</title>
        <authorList>
            <consortium name="Tick Genome and Microbiome Consortium (TIGMIC)"/>
            <person name="Jia N."/>
            <person name="Wang J."/>
            <person name="Shi W."/>
            <person name="Du L."/>
            <person name="Sun Y."/>
            <person name="Zhan W."/>
            <person name="Jiang J.F."/>
            <person name="Wang Q."/>
            <person name="Zhang B."/>
            <person name="Ji P."/>
            <person name="Bell-Sakyi L."/>
            <person name="Cui X.M."/>
            <person name="Yuan T.T."/>
            <person name="Jiang B.G."/>
            <person name="Yang W.F."/>
            <person name="Lam T.T."/>
            <person name="Chang Q.C."/>
            <person name="Ding S.J."/>
            <person name="Wang X.J."/>
            <person name="Zhu J.G."/>
            <person name="Ruan X.D."/>
            <person name="Zhao L."/>
            <person name="Wei J.T."/>
            <person name="Ye R.Z."/>
            <person name="Que T.C."/>
            <person name="Du C.H."/>
            <person name="Zhou Y.H."/>
            <person name="Cheng J.X."/>
            <person name="Dai P.F."/>
            <person name="Guo W.B."/>
            <person name="Han X.H."/>
            <person name="Huang E.J."/>
            <person name="Li L.F."/>
            <person name="Wei W."/>
            <person name="Gao Y.C."/>
            <person name="Liu J.Z."/>
            <person name="Shao H.Z."/>
            <person name="Wang X."/>
            <person name="Wang C.C."/>
            <person name="Yang T.C."/>
            <person name="Huo Q.B."/>
            <person name="Li W."/>
            <person name="Chen H.Y."/>
            <person name="Chen S.E."/>
            <person name="Zhou L.G."/>
            <person name="Ni X.B."/>
            <person name="Tian J.H."/>
            <person name="Sheng Y."/>
            <person name="Liu T."/>
            <person name="Pan Y.S."/>
            <person name="Xia L.Y."/>
            <person name="Li J."/>
            <person name="Zhao F."/>
            <person name="Cao W.C."/>
        </authorList>
    </citation>
    <scope>NUCLEOTIDE SEQUENCE [LARGE SCALE GENOMIC DNA]</scope>
    <source>
        <strain evidence="2">HaeL-2018</strain>
    </source>
</reference>
<proteinExistence type="predicted"/>
<dbReference type="Proteomes" id="UP000821853">
    <property type="component" value="Chromosome 1"/>
</dbReference>